<proteinExistence type="predicted"/>
<evidence type="ECO:0000313" key="2">
    <source>
        <dbReference type="EMBL" id="KAF2711494.1"/>
    </source>
</evidence>
<feature type="signal peptide" evidence="1">
    <location>
        <begin position="1"/>
        <end position="20"/>
    </location>
</feature>
<name>A0A6G1KF91_9PLEO</name>
<sequence>MQFSTFLIATMALFGTTGLACQCHDNGSSNPDDAATDSCCISRGIDPVPKNSKGQSDCPADAISEHLSNFSACCSGKETFSDCPFPGKFAIRGSPGEKNASGNRRDESVSEIVVPRWWTERLRIYQQRGVEARWGTVKVKAKGRAASTILTVHGR</sequence>
<keyword evidence="1" id="KW-0732">Signal</keyword>
<gene>
    <name evidence="2" type="ORF">K504DRAFT_500163</name>
</gene>
<dbReference type="OrthoDB" id="5228648at2759"/>
<organism evidence="2 3">
    <name type="scientific">Pleomassaria siparia CBS 279.74</name>
    <dbReference type="NCBI Taxonomy" id="1314801"/>
    <lineage>
        <taxon>Eukaryota</taxon>
        <taxon>Fungi</taxon>
        <taxon>Dikarya</taxon>
        <taxon>Ascomycota</taxon>
        <taxon>Pezizomycotina</taxon>
        <taxon>Dothideomycetes</taxon>
        <taxon>Pleosporomycetidae</taxon>
        <taxon>Pleosporales</taxon>
        <taxon>Pleomassariaceae</taxon>
        <taxon>Pleomassaria</taxon>
    </lineage>
</organism>
<accession>A0A6G1KF91</accession>
<protein>
    <submittedName>
        <fullName evidence="2">Uncharacterized protein</fullName>
    </submittedName>
</protein>
<dbReference type="EMBL" id="MU005767">
    <property type="protein sequence ID" value="KAF2711494.1"/>
    <property type="molecule type" value="Genomic_DNA"/>
</dbReference>
<feature type="chain" id="PRO_5026219975" evidence="1">
    <location>
        <begin position="21"/>
        <end position="155"/>
    </location>
</feature>
<dbReference type="Proteomes" id="UP000799428">
    <property type="component" value="Unassembled WGS sequence"/>
</dbReference>
<evidence type="ECO:0000313" key="3">
    <source>
        <dbReference type="Proteomes" id="UP000799428"/>
    </source>
</evidence>
<reference evidence="2" key="1">
    <citation type="journal article" date="2020" name="Stud. Mycol.">
        <title>101 Dothideomycetes genomes: a test case for predicting lifestyles and emergence of pathogens.</title>
        <authorList>
            <person name="Haridas S."/>
            <person name="Albert R."/>
            <person name="Binder M."/>
            <person name="Bloem J."/>
            <person name="Labutti K."/>
            <person name="Salamov A."/>
            <person name="Andreopoulos B."/>
            <person name="Baker S."/>
            <person name="Barry K."/>
            <person name="Bills G."/>
            <person name="Bluhm B."/>
            <person name="Cannon C."/>
            <person name="Castanera R."/>
            <person name="Culley D."/>
            <person name="Daum C."/>
            <person name="Ezra D."/>
            <person name="Gonzalez J."/>
            <person name="Henrissat B."/>
            <person name="Kuo A."/>
            <person name="Liang C."/>
            <person name="Lipzen A."/>
            <person name="Lutzoni F."/>
            <person name="Magnuson J."/>
            <person name="Mondo S."/>
            <person name="Nolan M."/>
            <person name="Ohm R."/>
            <person name="Pangilinan J."/>
            <person name="Park H.-J."/>
            <person name="Ramirez L."/>
            <person name="Alfaro M."/>
            <person name="Sun H."/>
            <person name="Tritt A."/>
            <person name="Yoshinaga Y."/>
            <person name="Zwiers L.-H."/>
            <person name="Turgeon B."/>
            <person name="Goodwin S."/>
            <person name="Spatafora J."/>
            <person name="Crous P."/>
            <person name="Grigoriev I."/>
        </authorList>
    </citation>
    <scope>NUCLEOTIDE SEQUENCE</scope>
    <source>
        <strain evidence="2">CBS 279.74</strain>
    </source>
</reference>
<evidence type="ECO:0000256" key="1">
    <source>
        <dbReference type="SAM" id="SignalP"/>
    </source>
</evidence>
<dbReference type="AlphaFoldDB" id="A0A6G1KF91"/>
<keyword evidence="3" id="KW-1185">Reference proteome</keyword>